<comment type="caution">
    <text evidence="2">The sequence shown here is derived from an EMBL/GenBank/DDBJ whole genome shotgun (WGS) entry which is preliminary data.</text>
</comment>
<evidence type="ECO:0000313" key="2">
    <source>
        <dbReference type="EMBL" id="MBB3666601.1"/>
    </source>
</evidence>
<proteinExistence type="predicted"/>
<dbReference type="EMBL" id="JACIBT010000001">
    <property type="protein sequence ID" value="MBB3666601.1"/>
    <property type="molecule type" value="Genomic_DNA"/>
</dbReference>
<dbReference type="Proteomes" id="UP000547528">
    <property type="component" value="Unassembled WGS sequence"/>
</dbReference>
<name>A0A7W5TZT7_9MICC</name>
<sequence length="531" mass="58590">MSRSEEAVDGPTEEASASLVEIEPGIAVLFGDDQIADFDVVPFEMMNSQARQRLTDQLAVATGIGNVAAQAAQGMQNAQGLVRLTPKTLKDLKTLKPMRSAGENLGALVDSNSTIRSFIRWEPATAAQSAQILSSLGPAATLLALQVQMASMSQRLDENIQVTRDVLMALHQDQWARLQGLHETTLRAVREARAAGVVNDHVYSPISTREPDLRSQRLLFTEFVDDHVKALDTDIKGRRAYIQKHAERIIADAHGMLMAEGSWHRAQVLRAAHILRDEANAAENEGLLAQLVAETKREHTRSMDKLADLLGRLETHSRLTAELPGEWTLPFISKRQSDRDTAVMAMSLAEHVAALRNRVHTRPAELDPAVEVFEEGSPQDILRILRWILPGEGPLLALADVNLDRRGTADAYLGVTPKRFFISTHNAVRKEGVIEHDFALTDVRYVRFRERGKQTPEIEIITKDENIKLTFSPWAASGTGLEAAQRVGNLLAAAMNLPESERRTDPLLNTDVLPEGRPSNVISAPQAEMTD</sequence>
<protein>
    <submittedName>
        <fullName evidence="2">Uncharacterized protein</fullName>
    </submittedName>
</protein>
<feature type="region of interest" description="Disordered" evidence="1">
    <location>
        <begin position="501"/>
        <end position="531"/>
    </location>
</feature>
<reference evidence="2 3" key="1">
    <citation type="submission" date="2020-08" db="EMBL/GenBank/DDBJ databases">
        <title>Sequencing the genomes of 1000 actinobacteria strains.</title>
        <authorList>
            <person name="Klenk H.-P."/>
        </authorList>
    </citation>
    <scope>NUCLEOTIDE SEQUENCE [LARGE SCALE GENOMIC DNA]</scope>
    <source>
        <strain evidence="2 3">DSM 28238</strain>
    </source>
</reference>
<dbReference type="AlphaFoldDB" id="A0A7W5TZT7"/>
<evidence type="ECO:0000313" key="3">
    <source>
        <dbReference type="Proteomes" id="UP000547528"/>
    </source>
</evidence>
<dbReference type="RefSeq" id="WP_183357035.1">
    <property type="nucleotide sequence ID" value="NZ_BAABKR010000004.1"/>
</dbReference>
<keyword evidence="3" id="KW-1185">Reference proteome</keyword>
<organism evidence="2 3">
    <name type="scientific">Garicola koreensis</name>
    <dbReference type="NCBI Taxonomy" id="1262554"/>
    <lineage>
        <taxon>Bacteria</taxon>
        <taxon>Bacillati</taxon>
        <taxon>Actinomycetota</taxon>
        <taxon>Actinomycetes</taxon>
        <taxon>Micrococcales</taxon>
        <taxon>Micrococcaceae</taxon>
        <taxon>Garicola</taxon>
    </lineage>
</organism>
<accession>A0A7W5TZT7</accession>
<evidence type="ECO:0000256" key="1">
    <source>
        <dbReference type="SAM" id="MobiDB-lite"/>
    </source>
</evidence>
<gene>
    <name evidence="2" type="ORF">FHX47_000194</name>
</gene>